<dbReference type="Proteomes" id="UP001160334">
    <property type="component" value="Unassembled WGS sequence"/>
</dbReference>
<evidence type="ECO:0000259" key="2">
    <source>
        <dbReference type="PROSITE" id="PS50011"/>
    </source>
</evidence>
<evidence type="ECO:0000313" key="4">
    <source>
        <dbReference type="Proteomes" id="UP001160334"/>
    </source>
</evidence>
<name>A0ABT6ML53_9NOCA</name>
<feature type="region of interest" description="Disordered" evidence="1">
    <location>
        <begin position="1"/>
        <end position="40"/>
    </location>
</feature>
<feature type="domain" description="Protein kinase" evidence="2">
    <location>
        <begin position="61"/>
        <end position="334"/>
    </location>
</feature>
<dbReference type="SUPFAM" id="SSF56112">
    <property type="entry name" value="Protein kinase-like (PK-like)"/>
    <property type="match status" value="1"/>
</dbReference>
<comment type="caution">
    <text evidence="3">The sequence shown here is derived from an EMBL/GenBank/DDBJ whole genome shotgun (WGS) entry which is preliminary data.</text>
</comment>
<accession>A0ABT6ML53</accession>
<evidence type="ECO:0000256" key="1">
    <source>
        <dbReference type="SAM" id="MobiDB-lite"/>
    </source>
</evidence>
<dbReference type="EMBL" id="JARXVC010000036">
    <property type="protein sequence ID" value="MDH6285058.1"/>
    <property type="molecule type" value="Genomic_DNA"/>
</dbReference>
<dbReference type="InterPro" id="IPR011009">
    <property type="entry name" value="Kinase-like_dom_sf"/>
</dbReference>
<dbReference type="Pfam" id="PF00069">
    <property type="entry name" value="Pkinase"/>
    <property type="match status" value="1"/>
</dbReference>
<dbReference type="PANTHER" id="PTHR24348">
    <property type="entry name" value="SERINE/THREONINE-PROTEIN KINASE UNC-51-RELATED"/>
    <property type="match status" value="1"/>
</dbReference>
<protein>
    <submittedName>
        <fullName evidence="3">Serine/threonine protein kinase</fullName>
    </submittedName>
</protein>
<sequence>MADVTRLDGVQPGRPMHGAPATRLDNSPAGADSAPPTRLDGRVPVAPFLRENLPPNLAQRYAMGRELGRGGEATVWLCTDANGHEVAVKLFQHPPTYRTDFGSAEYRERFRPEFAVQVLERGEDHGVFYEVMEFCRLGTLEDHAERLGGSIGHLDAISVVRLVATALHGLQGSGTASRLVHGDINPRNILVRSNSPLDLVLTDFGLSVDLGQRSRLSNTGKGTLAYSAPGAMRHYTQPDDWWSVGMTMYQMLLGRNYFQHADGRWIGDDRIENELTVRDVALGEVDALPFTDAQKQRWKLLLAGLLTRDRDYRWSFDEIQTWCEGGSPEVHRLIDVSKVPDAQLGMTMPSKTSVPFALAGVGAFLDAHELGVAMAAHPREAARALSGRGRQILVDWLSEEAQTGSRYSELRSYGSQWGPDEAAVYFVSQLAPEEELIYRDHPITRPSELRRLAQSELMSDVVKHLFDSNLLSGLSGGGAPERSEYPMIDANWHDIVQQALAQAREKSVYLSPQQEAHVRSSALLLAASDDAVAERHVASVQKRVADSPVAQESSGWFASLRRGPGR</sequence>
<dbReference type="GO" id="GO:0004674">
    <property type="term" value="F:protein serine/threonine kinase activity"/>
    <property type="evidence" value="ECO:0007669"/>
    <property type="project" value="UniProtKB-KW"/>
</dbReference>
<proteinExistence type="predicted"/>
<keyword evidence="3" id="KW-0418">Kinase</keyword>
<dbReference type="InterPro" id="IPR045269">
    <property type="entry name" value="Atg1-like"/>
</dbReference>
<reference evidence="3 4" key="1">
    <citation type="submission" date="2023-04" db="EMBL/GenBank/DDBJ databases">
        <title>Forest soil microbial communities from Buena Vista Peninsula, Colon Province, Panama.</title>
        <authorList>
            <person name="Bouskill N."/>
        </authorList>
    </citation>
    <scope>NUCLEOTIDE SEQUENCE [LARGE SCALE GENOMIC DNA]</scope>
    <source>
        <strain evidence="3 4">CFH S0262</strain>
    </source>
</reference>
<dbReference type="PROSITE" id="PS50011">
    <property type="entry name" value="PROTEIN_KINASE_DOM"/>
    <property type="match status" value="1"/>
</dbReference>
<organism evidence="3 4">
    <name type="scientific">Prescottella agglutinans</name>
    <dbReference type="NCBI Taxonomy" id="1644129"/>
    <lineage>
        <taxon>Bacteria</taxon>
        <taxon>Bacillati</taxon>
        <taxon>Actinomycetota</taxon>
        <taxon>Actinomycetes</taxon>
        <taxon>Mycobacteriales</taxon>
        <taxon>Nocardiaceae</taxon>
        <taxon>Prescottella</taxon>
    </lineage>
</organism>
<dbReference type="InterPro" id="IPR000719">
    <property type="entry name" value="Prot_kinase_dom"/>
</dbReference>
<dbReference type="RefSeq" id="WP_280764210.1">
    <property type="nucleotide sequence ID" value="NZ_JARXVC010000036.1"/>
</dbReference>
<keyword evidence="3" id="KW-0723">Serine/threonine-protein kinase</keyword>
<keyword evidence="4" id="KW-1185">Reference proteome</keyword>
<evidence type="ECO:0000313" key="3">
    <source>
        <dbReference type="EMBL" id="MDH6285058.1"/>
    </source>
</evidence>
<dbReference type="Gene3D" id="1.10.510.10">
    <property type="entry name" value="Transferase(Phosphotransferase) domain 1"/>
    <property type="match status" value="1"/>
</dbReference>
<gene>
    <name evidence="3" type="ORF">M2280_006322</name>
</gene>
<keyword evidence="3" id="KW-0808">Transferase</keyword>